<dbReference type="InterPro" id="IPR011010">
    <property type="entry name" value="DNA_brk_join_enz"/>
</dbReference>
<gene>
    <name evidence="7" type="ORF">DW270_01630</name>
</gene>
<dbReference type="SUPFAM" id="SSF56349">
    <property type="entry name" value="DNA breaking-rejoining enzymes"/>
    <property type="match status" value="1"/>
</dbReference>
<protein>
    <submittedName>
        <fullName evidence="7">Recombinase XerD</fullName>
    </submittedName>
</protein>
<dbReference type="PANTHER" id="PTHR30349">
    <property type="entry name" value="PHAGE INTEGRASE-RELATED"/>
    <property type="match status" value="1"/>
</dbReference>
<dbReference type="Gene3D" id="1.10.150.130">
    <property type="match status" value="1"/>
</dbReference>
<dbReference type="InterPro" id="IPR002104">
    <property type="entry name" value="Integrase_catalytic"/>
</dbReference>
<dbReference type="GO" id="GO:0015074">
    <property type="term" value="P:DNA integration"/>
    <property type="evidence" value="ECO:0007669"/>
    <property type="project" value="InterPro"/>
</dbReference>
<feature type="domain" description="Tyr recombinase" evidence="5">
    <location>
        <begin position="126"/>
        <end position="319"/>
    </location>
</feature>
<dbReference type="GO" id="GO:0006310">
    <property type="term" value="P:DNA recombination"/>
    <property type="evidence" value="ECO:0007669"/>
    <property type="project" value="UniProtKB-KW"/>
</dbReference>
<dbReference type="InterPro" id="IPR044068">
    <property type="entry name" value="CB"/>
</dbReference>
<name>A0A414SNU4_MEDGN</name>
<evidence type="ECO:0000256" key="3">
    <source>
        <dbReference type="ARBA" id="ARBA00023172"/>
    </source>
</evidence>
<comment type="similarity">
    <text evidence="1">Belongs to the 'phage' integrase family.</text>
</comment>
<organism evidence="7 8">
    <name type="scientific">Mediterraneibacter gnavus</name>
    <name type="common">Ruminococcus gnavus</name>
    <dbReference type="NCBI Taxonomy" id="33038"/>
    <lineage>
        <taxon>Bacteria</taxon>
        <taxon>Bacillati</taxon>
        <taxon>Bacillota</taxon>
        <taxon>Clostridia</taxon>
        <taxon>Lachnospirales</taxon>
        <taxon>Lachnospiraceae</taxon>
        <taxon>Mediterraneibacter</taxon>
    </lineage>
</organism>
<evidence type="ECO:0000313" key="8">
    <source>
        <dbReference type="Proteomes" id="UP000285697"/>
    </source>
</evidence>
<comment type="caution">
    <text evidence="7">The sequence shown here is derived from an EMBL/GenBank/DDBJ whole genome shotgun (WGS) entry which is preliminary data.</text>
</comment>
<evidence type="ECO:0000256" key="2">
    <source>
        <dbReference type="ARBA" id="ARBA00023125"/>
    </source>
</evidence>
<evidence type="ECO:0000256" key="1">
    <source>
        <dbReference type="ARBA" id="ARBA00008857"/>
    </source>
</evidence>
<dbReference type="Gene3D" id="1.10.443.10">
    <property type="entry name" value="Intergrase catalytic core"/>
    <property type="match status" value="1"/>
</dbReference>
<keyword evidence="2 4" id="KW-0238">DNA-binding</keyword>
<feature type="domain" description="Core-binding (CB)" evidence="6">
    <location>
        <begin position="8"/>
        <end position="101"/>
    </location>
</feature>
<dbReference type="InterPro" id="IPR010998">
    <property type="entry name" value="Integrase_recombinase_N"/>
</dbReference>
<accession>A0A414SNU4</accession>
<dbReference type="InterPro" id="IPR013762">
    <property type="entry name" value="Integrase-like_cat_sf"/>
</dbReference>
<dbReference type="PROSITE" id="PS51898">
    <property type="entry name" value="TYR_RECOMBINASE"/>
    <property type="match status" value="1"/>
</dbReference>
<dbReference type="GO" id="GO:0003677">
    <property type="term" value="F:DNA binding"/>
    <property type="evidence" value="ECO:0007669"/>
    <property type="project" value="UniProtKB-UniRule"/>
</dbReference>
<proteinExistence type="inferred from homology"/>
<dbReference type="InterPro" id="IPR025269">
    <property type="entry name" value="SAM-like_dom"/>
</dbReference>
<evidence type="ECO:0000313" key="7">
    <source>
        <dbReference type="EMBL" id="RHG21724.1"/>
    </source>
</evidence>
<dbReference type="Pfam" id="PF00589">
    <property type="entry name" value="Phage_integrase"/>
    <property type="match status" value="1"/>
</dbReference>
<sequence length="345" mass="40144">MRKQKTPSIFMKYLEYYVNTYMPEARGLSKNTINSYKTTFTLLIKYMYSVKNTKADEITFDCLDVNTLSDFMSWLENERKCSVTTRNQRLAALYSFSEYAQNYDFDAASTFRSAVLRIPSKKAPKKRRVGFTTDEVKILLALPDQKSETGLRDMVLLSFMYATGTRAQEVCDLTVKSVNFRSTGTTIDIVGKGSKARRIRIPDPCASMLRKYIRHRRIETEPDRHIFSSQTHEHMTISCVEEIYKKYIKLAKEKTPNLFKEEHYSPHSMRHTTGQHMLEAGVPIMVIKAFLGHASVQTTQIYTESPQATVDKHIREWNEMNFPRSIYIDEEDLEERNVPDFLKSH</sequence>
<dbReference type="PANTHER" id="PTHR30349:SF41">
    <property type="entry name" value="INTEGRASE_RECOMBINASE PROTEIN MJ0367-RELATED"/>
    <property type="match status" value="1"/>
</dbReference>
<dbReference type="InterPro" id="IPR050090">
    <property type="entry name" value="Tyrosine_recombinase_XerCD"/>
</dbReference>
<evidence type="ECO:0000259" key="6">
    <source>
        <dbReference type="PROSITE" id="PS51900"/>
    </source>
</evidence>
<evidence type="ECO:0000259" key="5">
    <source>
        <dbReference type="PROSITE" id="PS51898"/>
    </source>
</evidence>
<dbReference type="Pfam" id="PF13102">
    <property type="entry name" value="Phage_int_SAM_5"/>
    <property type="match status" value="1"/>
</dbReference>
<dbReference type="Proteomes" id="UP000285697">
    <property type="component" value="Unassembled WGS sequence"/>
</dbReference>
<dbReference type="RefSeq" id="WP_118262634.1">
    <property type="nucleotide sequence ID" value="NZ_JADMTD010000030.1"/>
</dbReference>
<dbReference type="PROSITE" id="PS51900">
    <property type="entry name" value="CB"/>
    <property type="match status" value="1"/>
</dbReference>
<dbReference type="EMBL" id="QRIA01000002">
    <property type="protein sequence ID" value="RHG21724.1"/>
    <property type="molecule type" value="Genomic_DNA"/>
</dbReference>
<reference evidence="7 8" key="1">
    <citation type="submission" date="2018-08" db="EMBL/GenBank/DDBJ databases">
        <title>A genome reference for cultivated species of the human gut microbiota.</title>
        <authorList>
            <person name="Zou Y."/>
            <person name="Xue W."/>
            <person name="Luo G."/>
        </authorList>
    </citation>
    <scope>NUCLEOTIDE SEQUENCE [LARGE SCALE GENOMIC DNA]</scope>
    <source>
        <strain evidence="7 8">AM22-7AC</strain>
    </source>
</reference>
<dbReference type="AlphaFoldDB" id="A0A414SNU4"/>
<evidence type="ECO:0000256" key="4">
    <source>
        <dbReference type="PROSITE-ProRule" id="PRU01248"/>
    </source>
</evidence>
<keyword evidence="3" id="KW-0233">DNA recombination</keyword>